<dbReference type="EC" id="2.1.1.77" evidence="3"/>
<keyword evidence="6 12" id="KW-0489">Methyltransferase</keyword>
<evidence type="ECO:0000256" key="9">
    <source>
        <dbReference type="ARBA" id="ARBA00030757"/>
    </source>
</evidence>
<dbReference type="EMBL" id="FPAT01000010">
    <property type="protein sequence ID" value="SFT84826.1"/>
    <property type="molecule type" value="Genomic_DNA"/>
</dbReference>
<dbReference type="SUPFAM" id="SSF53335">
    <property type="entry name" value="S-adenosyl-L-methionine-dependent methyltransferases"/>
    <property type="match status" value="1"/>
</dbReference>
<dbReference type="GO" id="GO:0032259">
    <property type="term" value="P:methylation"/>
    <property type="evidence" value="ECO:0007669"/>
    <property type="project" value="UniProtKB-KW"/>
</dbReference>
<proteinExistence type="inferred from homology"/>
<evidence type="ECO:0000256" key="11">
    <source>
        <dbReference type="ARBA" id="ARBA00031350"/>
    </source>
</evidence>
<dbReference type="Proteomes" id="UP000199165">
    <property type="component" value="Unassembled WGS sequence"/>
</dbReference>
<dbReference type="STRING" id="995060.SAMN04487904_110139"/>
<comment type="subcellular location">
    <subcellularLocation>
        <location evidence="1">Cytoplasm</location>
    </subcellularLocation>
</comment>
<evidence type="ECO:0000256" key="10">
    <source>
        <dbReference type="ARBA" id="ARBA00031323"/>
    </source>
</evidence>
<keyword evidence="13" id="KW-1185">Reference proteome</keyword>
<evidence type="ECO:0000313" key="13">
    <source>
        <dbReference type="Proteomes" id="UP000199165"/>
    </source>
</evidence>
<keyword evidence="7 12" id="KW-0808">Transferase</keyword>
<protein>
    <recommendedName>
        <fullName evidence="4">Protein-L-isoaspartate O-methyltransferase</fullName>
        <ecNumber evidence="3">2.1.1.77</ecNumber>
    </recommendedName>
    <alternativeName>
        <fullName evidence="11">L-isoaspartyl protein carboxyl methyltransferase</fullName>
    </alternativeName>
    <alternativeName>
        <fullName evidence="9">Protein L-isoaspartyl methyltransferase</fullName>
    </alternativeName>
    <alternativeName>
        <fullName evidence="10">Protein-beta-aspartate methyltransferase</fullName>
    </alternativeName>
</protein>
<evidence type="ECO:0000256" key="2">
    <source>
        <dbReference type="ARBA" id="ARBA00005369"/>
    </source>
</evidence>
<reference evidence="13" key="1">
    <citation type="submission" date="2016-10" db="EMBL/GenBank/DDBJ databases">
        <authorList>
            <person name="Varghese N."/>
            <person name="Submissions S."/>
        </authorList>
    </citation>
    <scope>NUCLEOTIDE SEQUENCE [LARGE SCALE GENOMIC DNA]</scope>
    <source>
        <strain evidence="13">DSM 45501</strain>
    </source>
</reference>
<evidence type="ECO:0000256" key="8">
    <source>
        <dbReference type="ARBA" id="ARBA00022691"/>
    </source>
</evidence>
<gene>
    <name evidence="12" type="ORF">SAMN04487904_110139</name>
</gene>
<dbReference type="GO" id="GO:0005737">
    <property type="term" value="C:cytoplasm"/>
    <property type="evidence" value="ECO:0007669"/>
    <property type="project" value="UniProtKB-SubCell"/>
</dbReference>
<dbReference type="GO" id="GO:0004719">
    <property type="term" value="F:protein-L-isoaspartate (D-aspartate) O-methyltransferase activity"/>
    <property type="evidence" value="ECO:0007669"/>
    <property type="project" value="UniProtKB-EC"/>
</dbReference>
<dbReference type="PANTHER" id="PTHR11579:SF0">
    <property type="entry name" value="PROTEIN-L-ISOASPARTATE(D-ASPARTATE) O-METHYLTRANSFERASE"/>
    <property type="match status" value="1"/>
</dbReference>
<comment type="similarity">
    <text evidence="2">Belongs to the methyltransferase superfamily. L-isoaspartyl/D-aspartyl protein methyltransferase family.</text>
</comment>
<keyword evidence="5" id="KW-0963">Cytoplasm</keyword>
<dbReference type="InterPro" id="IPR000682">
    <property type="entry name" value="PCMT"/>
</dbReference>
<dbReference type="AlphaFoldDB" id="A0A1I7BCA9"/>
<dbReference type="Gene3D" id="3.40.50.150">
    <property type="entry name" value="Vaccinia Virus protein VP39"/>
    <property type="match status" value="1"/>
</dbReference>
<accession>A0A1I7BCA9</accession>
<dbReference type="CDD" id="cd02440">
    <property type="entry name" value="AdoMet_MTases"/>
    <property type="match status" value="1"/>
</dbReference>
<sequence>MTDWRDRLTVPRAGFIPSVIWDDDPITGGFHPVFKEREPERWHGMVAADEPVTTQVDDGTESVGSVGFLPTSSCSKPSVVADMLDALDVRTGHRVLEIGTGTGWNAALLIDRAGRSGRVVSVDVDPRVTEGARGALATEGYFPLLVTADGVEGYPAEAPYDRVVATASVRSIPPAWLDQTQAGGLIVAPWGTDYGEDALTRLRVQEDGSASGHFGMRLAFMRVRGQRRNFLDPTDGELLGAERSATARSGRELFEMLDFEHAAFTIGLRVPHCYPTVVDIDEKHRHVELHDVHSKSWARLTLVRDEHPWIVHQLGPRRLWDEVEAAYTWWSDTGRPGPGQYELTVTRDGTHTVRVDAAGGVLSWNIRV</sequence>
<evidence type="ECO:0000313" key="12">
    <source>
        <dbReference type="EMBL" id="SFT84826.1"/>
    </source>
</evidence>
<evidence type="ECO:0000256" key="6">
    <source>
        <dbReference type="ARBA" id="ARBA00022603"/>
    </source>
</evidence>
<dbReference type="InterPro" id="IPR029063">
    <property type="entry name" value="SAM-dependent_MTases_sf"/>
</dbReference>
<evidence type="ECO:0000256" key="7">
    <source>
        <dbReference type="ARBA" id="ARBA00022679"/>
    </source>
</evidence>
<evidence type="ECO:0000256" key="3">
    <source>
        <dbReference type="ARBA" id="ARBA00011890"/>
    </source>
</evidence>
<dbReference type="Pfam" id="PF01135">
    <property type="entry name" value="PCMT"/>
    <property type="match status" value="1"/>
</dbReference>
<name>A0A1I7BCA9_9ACTN</name>
<evidence type="ECO:0000256" key="5">
    <source>
        <dbReference type="ARBA" id="ARBA00022490"/>
    </source>
</evidence>
<keyword evidence="8" id="KW-0949">S-adenosyl-L-methionine</keyword>
<dbReference type="PANTHER" id="PTHR11579">
    <property type="entry name" value="PROTEIN-L-ISOASPARTATE O-METHYLTRANSFERASE"/>
    <property type="match status" value="1"/>
</dbReference>
<dbReference type="RefSeq" id="WP_092979754.1">
    <property type="nucleotide sequence ID" value="NZ_FPAT01000010.1"/>
</dbReference>
<evidence type="ECO:0000256" key="1">
    <source>
        <dbReference type="ARBA" id="ARBA00004496"/>
    </source>
</evidence>
<evidence type="ECO:0000256" key="4">
    <source>
        <dbReference type="ARBA" id="ARBA00013346"/>
    </source>
</evidence>
<organism evidence="12 13">
    <name type="scientific">Actinopolyspora righensis</name>
    <dbReference type="NCBI Taxonomy" id="995060"/>
    <lineage>
        <taxon>Bacteria</taxon>
        <taxon>Bacillati</taxon>
        <taxon>Actinomycetota</taxon>
        <taxon>Actinomycetes</taxon>
        <taxon>Actinopolysporales</taxon>
        <taxon>Actinopolysporaceae</taxon>
        <taxon>Actinopolyspora</taxon>
        <taxon>Actinopolyspora alba group</taxon>
    </lineage>
</organism>